<feature type="compositionally biased region" description="Basic and acidic residues" evidence="1">
    <location>
        <begin position="1"/>
        <end position="11"/>
    </location>
</feature>
<dbReference type="Proteomes" id="UP001163878">
    <property type="component" value="Chromosome"/>
</dbReference>
<protein>
    <submittedName>
        <fullName evidence="2">Uncharacterized protein</fullName>
    </submittedName>
</protein>
<organism evidence="2 3">
    <name type="scientific">Streptomyces peucetius</name>
    <dbReference type="NCBI Taxonomy" id="1950"/>
    <lineage>
        <taxon>Bacteria</taxon>
        <taxon>Bacillati</taxon>
        <taxon>Actinomycetota</taxon>
        <taxon>Actinomycetes</taxon>
        <taxon>Kitasatosporales</taxon>
        <taxon>Streptomycetaceae</taxon>
        <taxon>Streptomyces</taxon>
    </lineage>
</organism>
<gene>
    <name evidence="2" type="ORF">OGH68_10990</name>
</gene>
<evidence type="ECO:0000256" key="1">
    <source>
        <dbReference type="SAM" id="MobiDB-lite"/>
    </source>
</evidence>
<reference evidence="2" key="1">
    <citation type="submission" date="2022-10" db="EMBL/GenBank/DDBJ databases">
        <title>Cytochrome P450 Catalyzes Benzene Ring Formation in the Biosynthesis of Trialkyl-Substituted Aromatic Polyketides.</title>
        <authorList>
            <person name="Zhao E."/>
            <person name="Ge H."/>
        </authorList>
    </citation>
    <scope>NUCLEOTIDE SEQUENCE</scope>
    <source>
        <strain evidence="2">NA0869</strain>
    </source>
</reference>
<keyword evidence="3" id="KW-1185">Reference proteome</keyword>
<evidence type="ECO:0000313" key="3">
    <source>
        <dbReference type="Proteomes" id="UP001163878"/>
    </source>
</evidence>
<dbReference type="RefSeq" id="WP_264243197.1">
    <property type="nucleotide sequence ID" value="NZ_CP107567.1"/>
</dbReference>
<name>A0ABY6I4R2_STRPE</name>
<sequence length="131" mass="13615">MRGERAGHEDGGLDLAQSAPVEGDLAVPVERDLRVGEEAETEELLAVAAAYEYIEAAADTGRIGGGTLEVSFDDGATWTAVALDGVRGKSAAWEGTVRVPADARYLSARASAKDDKSGSVTQKIIRAVGVK</sequence>
<feature type="region of interest" description="Disordered" evidence="1">
    <location>
        <begin position="1"/>
        <end position="24"/>
    </location>
</feature>
<proteinExistence type="predicted"/>
<accession>A0ABY6I4R2</accession>
<dbReference type="EMBL" id="CP107567">
    <property type="protein sequence ID" value="UYQ61968.1"/>
    <property type="molecule type" value="Genomic_DNA"/>
</dbReference>
<evidence type="ECO:0000313" key="2">
    <source>
        <dbReference type="EMBL" id="UYQ61968.1"/>
    </source>
</evidence>